<keyword evidence="1" id="KW-0472">Membrane</keyword>
<evidence type="ECO:0000313" key="2">
    <source>
        <dbReference type="EMBL" id="KAF0743938.1"/>
    </source>
</evidence>
<gene>
    <name evidence="2" type="ORF">Ae201684_001580</name>
</gene>
<dbReference type="AlphaFoldDB" id="A0A6G0XTR9"/>
<keyword evidence="1" id="KW-1133">Transmembrane helix</keyword>
<reference evidence="2 3" key="1">
    <citation type="submission" date="2019-07" db="EMBL/GenBank/DDBJ databases">
        <title>Genomics analysis of Aphanomyces spp. identifies a new class of oomycete effector associated with host adaptation.</title>
        <authorList>
            <person name="Gaulin E."/>
        </authorList>
    </citation>
    <scope>NUCLEOTIDE SEQUENCE [LARGE SCALE GENOMIC DNA]</scope>
    <source>
        <strain evidence="2 3">ATCC 201684</strain>
    </source>
</reference>
<comment type="caution">
    <text evidence="2">The sequence shown here is derived from an EMBL/GenBank/DDBJ whole genome shotgun (WGS) entry which is preliminary data.</text>
</comment>
<evidence type="ECO:0000313" key="3">
    <source>
        <dbReference type="Proteomes" id="UP000481153"/>
    </source>
</evidence>
<name>A0A6G0XTR9_9STRA</name>
<sequence length="225" mass="24461">MFSRTRRPCKLLSRARLPAHIHAVNHRASSSAAVHITSPQSNQSRSRIMMGLLSLGAGDVVRQLVHGDAPFDTRRLGLSAAIGGLYIPLRERLGGVVSNVVRNKGITGNIQRLGLQLGLVGPLTLTCFLSAHAVLSLKEGIASTWQERVQSKLAADLWPAYKNSTALSVLVLGAFYLPIPFVKELAVIASCMSWSSYMSFIAHKKIEMEVTDPAHYVLHGTQLTL</sequence>
<protein>
    <submittedName>
        <fullName evidence="2">Uncharacterized protein</fullName>
    </submittedName>
</protein>
<keyword evidence="3" id="KW-1185">Reference proteome</keyword>
<dbReference type="Proteomes" id="UP000481153">
    <property type="component" value="Unassembled WGS sequence"/>
</dbReference>
<feature type="transmembrane region" description="Helical" evidence="1">
    <location>
        <begin position="160"/>
        <end position="179"/>
    </location>
</feature>
<keyword evidence="1" id="KW-0812">Transmembrane</keyword>
<organism evidence="2 3">
    <name type="scientific">Aphanomyces euteiches</name>
    <dbReference type="NCBI Taxonomy" id="100861"/>
    <lineage>
        <taxon>Eukaryota</taxon>
        <taxon>Sar</taxon>
        <taxon>Stramenopiles</taxon>
        <taxon>Oomycota</taxon>
        <taxon>Saprolegniomycetes</taxon>
        <taxon>Saprolegniales</taxon>
        <taxon>Verrucalvaceae</taxon>
        <taxon>Aphanomyces</taxon>
    </lineage>
</organism>
<dbReference type="EMBL" id="VJMJ01000012">
    <property type="protein sequence ID" value="KAF0743938.1"/>
    <property type="molecule type" value="Genomic_DNA"/>
</dbReference>
<evidence type="ECO:0000256" key="1">
    <source>
        <dbReference type="SAM" id="Phobius"/>
    </source>
</evidence>
<accession>A0A6G0XTR9</accession>
<dbReference type="VEuPathDB" id="FungiDB:AeMF1_002980"/>
<proteinExistence type="predicted"/>